<dbReference type="PANTHER" id="PTHR12654">
    <property type="entry name" value="BILE ACID BETA-GLUCOSIDASE-RELATED"/>
    <property type="match status" value="1"/>
</dbReference>
<dbReference type="GO" id="GO:0005975">
    <property type="term" value="P:carbohydrate metabolic process"/>
    <property type="evidence" value="ECO:0007669"/>
    <property type="project" value="InterPro"/>
</dbReference>
<dbReference type="AlphaFoldDB" id="A6DGT8"/>
<protein>
    <recommendedName>
        <fullName evidence="5">Glucosylceramidase</fullName>
    </recommendedName>
</protein>
<dbReference type="InterPro" id="IPR012341">
    <property type="entry name" value="6hp_glycosidase-like_sf"/>
</dbReference>
<dbReference type="RefSeq" id="WP_007277125.1">
    <property type="nucleotide sequence ID" value="NZ_ABCK01000002.1"/>
</dbReference>
<evidence type="ECO:0000313" key="4">
    <source>
        <dbReference type="Proteomes" id="UP000004947"/>
    </source>
</evidence>
<dbReference type="EMBL" id="ABCK01000002">
    <property type="protein sequence ID" value="EDM29405.1"/>
    <property type="molecule type" value="Genomic_DNA"/>
</dbReference>
<sequence length="1052" mass="118579">MMKNPLDLTLLSDDAQSLCTPGAAAEFIQPWYTPIETTPANTGIAIGGIGSTYTMTASATTPLINFLPGLHVEGGKTGDIRLQNWFASEREPNESAPLTLVDITKLRLYVTLFPVYRPDGSEWLTAEMSEEEVQSNINEMANCLSFYDDNKEGFELYKTELSPKTLEQLAGGTQTKMATQLVLLDYFNDAVVTSTHWQASLSGDLEEGSIYGQKTYAREKIQNRLLYPYAELKYEDDAHDVRIEKLHFSPIVRNDEKSCSAPLNLTEIKLTNTSAKVKILTLAWDQENLSGFSVVKKRPANQDAGFLLQKTVRYQENNLCDIETENGLFQGITLGNKKGHESGDIKGELTFGILTQNDPDICVSRRSSYYSVERDSTVCEALQGGRVNNVFFDKIYTGREQLSGIVTVQVTLQPGAVKNIPFVQILDYPEISLGEYQSQKKYTSFFPAENRTEDLVKFGCDNFYSTREQIDADQNELHELLLNSDVYKGKAKSAAELTTMAQNTLSFTADATVWDIDDKFLVRECSDYPFFNSLDVYFYGSFSMMWLLPQVDTNTMRCFRDAIMAENDELRRFYVYLELPNAKLPHPKYEGPRARKGAVIHDLGSPFDPRPDAYNWHNVAEWKDLAPKYILMLLRNYHFTKDVYLLEECWDSVQASLQYLKDMILEGHSIPLTNGTDDTFDNLSSFGITLYCGSLWVAGLKAAGEIAKILKIEDVIDDLKELEEAASASFNQALWDKENNYFHFYSYPFVKHYITDEVQLKEKIEDKIAINKGDLLKSLNDFVYTDENSEAFLTTDVQSLLDTEGINLEGTSFRRNKLIRKAFIITNAKEAFSDEVTAILERESDDSFGDPLLADTYLEMMGLETVTTLAQRQGVLKKAYETNFKINSPHVGYANLVDSIGAPKEAFQAQDVWIGVQYSNAASLLLAGEYDKFDELIHTLYDNLYLKAKIPFAAPEGFNCSSTLAVGDLEPYTDNASALYASLEQKGWVLDDARISPSFPAELDEFATIAKDFVAADKLAELFRFIQITGLKYTAGRYFRPGMVFALPMLIK</sequence>
<dbReference type="PANTHER" id="PTHR12654:SF0">
    <property type="entry name" value="NON-LYSOSOMAL GLUCOSYLCERAMIDASE"/>
    <property type="match status" value="1"/>
</dbReference>
<evidence type="ECO:0000259" key="1">
    <source>
        <dbReference type="Pfam" id="PF04685"/>
    </source>
</evidence>
<feature type="domain" description="Glycosyl-hydrolase family 116 catalytic region" evidence="1">
    <location>
        <begin position="519"/>
        <end position="960"/>
    </location>
</feature>
<dbReference type="InterPro" id="IPR008928">
    <property type="entry name" value="6-hairpin_glycosidase_sf"/>
</dbReference>
<dbReference type="InterPro" id="IPR024462">
    <property type="entry name" value="GH116_N"/>
</dbReference>
<comment type="caution">
    <text evidence="3">The sequence shown here is derived from an EMBL/GenBank/DDBJ whole genome shotgun (WGS) entry which is preliminary data.</text>
</comment>
<gene>
    <name evidence="3" type="ORF">LNTAR_23484</name>
</gene>
<dbReference type="Gene3D" id="1.50.10.10">
    <property type="match status" value="1"/>
</dbReference>
<dbReference type="STRING" id="313628.LNTAR_23484"/>
<dbReference type="InterPro" id="IPR006775">
    <property type="entry name" value="GH116_catalytic"/>
</dbReference>
<dbReference type="Pfam" id="PF12215">
    <property type="entry name" value="Glyco_hydr_116N"/>
    <property type="match status" value="1"/>
</dbReference>
<proteinExistence type="predicted"/>
<evidence type="ECO:0000259" key="2">
    <source>
        <dbReference type="Pfam" id="PF12215"/>
    </source>
</evidence>
<dbReference type="eggNOG" id="COG4354">
    <property type="taxonomic scope" value="Bacteria"/>
</dbReference>
<dbReference type="Proteomes" id="UP000004947">
    <property type="component" value="Unassembled WGS sequence"/>
</dbReference>
<accession>A6DGT8</accession>
<dbReference type="GO" id="GO:0008422">
    <property type="term" value="F:beta-glucosidase activity"/>
    <property type="evidence" value="ECO:0007669"/>
    <property type="project" value="TreeGrafter"/>
</dbReference>
<name>A6DGT8_9BACT</name>
<evidence type="ECO:0008006" key="5">
    <source>
        <dbReference type="Google" id="ProtNLM"/>
    </source>
</evidence>
<dbReference type="Pfam" id="PF04685">
    <property type="entry name" value="DUF608"/>
    <property type="match status" value="1"/>
</dbReference>
<dbReference type="InterPro" id="IPR052566">
    <property type="entry name" value="Non-lysos_glucosylceramidase"/>
</dbReference>
<keyword evidence="4" id="KW-1185">Reference proteome</keyword>
<dbReference type="SUPFAM" id="SSF48208">
    <property type="entry name" value="Six-hairpin glycosidases"/>
    <property type="match status" value="1"/>
</dbReference>
<evidence type="ECO:0000313" key="3">
    <source>
        <dbReference type="EMBL" id="EDM29405.1"/>
    </source>
</evidence>
<organism evidence="3 4">
    <name type="scientific">Lentisphaera araneosa HTCC2155</name>
    <dbReference type="NCBI Taxonomy" id="313628"/>
    <lineage>
        <taxon>Bacteria</taxon>
        <taxon>Pseudomonadati</taxon>
        <taxon>Lentisphaerota</taxon>
        <taxon>Lentisphaeria</taxon>
        <taxon>Lentisphaerales</taxon>
        <taxon>Lentisphaeraceae</taxon>
        <taxon>Lentisphaera</taxon>
    </lineage>
</organism>
<feature type="domain" description="Glycosyl-hydrolase family 116 N-terminal" evidence="2">
    <location>
        <begin position="204"/>
        <end position="453"/>
    </location>
</feature>
<reference evidence="3 4" key="1">
    <citation type="journal article" date="2010" name="J. Bacteriol.">
        <title>Genome sequence of Lentisphaera araneosa HTCC2155T, the type species of the order Lentisphaerales in the phylum Lentisphaerae.</title>
        <authorList>
            <person name="Thrash J.C."/>
            <person name="Cho J.C."/>
            <person name="Vergin K.L."/>
            <person name="Morris R.M."/>
            <person name="Giovannoni S.J."/>
        </authorList>
    </citation>
    <scope>NUCLEOTIDE SEQUENCE [LARGE SCALE GENOMIC DNA]</scope>
    <source>
        <strain evidence="3 4">HTCC2155</strain>
    </source>
</reference>
<dbReference type="OrthoDB" id="9807660at2"/>